<proteinExistence type="predicted"/>
<dbReference type="PANTHER" id="PTHR46708:SF2">
    <property type="entry name" value="FIBRONECTIN TYPE-III DOMAIN-CONTAINING PROTEIN"/>
    <property type="match status" value="1"/>
</dbReference>
<dbReference type="Gene3D" id="2.60.40.10">
    <property type="entry name" value="Immunoglobulins"/>
    <property type="match status" value="3"/>
</dbReference>
<dbReference type="GO" id="GO:0046872">
    <property type="term" value="F:metal ion binding"/>
    <property type="evidence" value="ECO:0007669"/>
    <property type="project" value="InterPro"/>
</dbReference>
<keyword evidence="1" id="KW-0677">Repeat</keyword>
<feature type="compositionally biased region" description="Low complexity" evidence="3">
    <location>
        <begin position="9"/>
        <end position="22"/>
    </location>
</feature>
<feature type="region of interest" description="Disordered" evidence="3">
    <location>
        <begin position="1"/>
        <end position="22"/>
    </location>
</feature>
<evidence type="ECO:0000256" key="3">
    <source>
        <dbReference type="SAM" id="MobiDB-lite"/>
    </source>
</evidence>
<dbReference type="SUPFAM" id="SSF49265">
    <property type="entry name" value="Fibronectin type III"/>
    <property type="match status" value="2"/>
</dbReference>
<protein>
    <recommendedName>
        <fullName evidence="4">Fibronectin type-III domain-containing protein</fullName>
    </recommendedName>
</protein>
<comment type="caution">
    <text evidence="5">The sequence shown here is derived from an EMBL/GenBank/DDBJ whole genome shotgun (WGS) entry which is preliminary data.</text>
</comment>
<dbReference type="InterPro" id="IPR013783">
    <property type="entry name" value="Ig-like_fold"/>
</dbReference>
<dbReference type="PANTHER" id="PTHR46708">
    <property type="entry name" value="TENASCIN"/>
    <property type="match status" value="1"/>
</dbReference>
<dbReference type="Pfam" id="PF16656">
    <property type="entry name" value="Pur_ac_phosph_N"/>
    <property type="match status" value="2"/>
</dbReference>
<dbReference type="InterPro" id="IPR050991">
    <property type="entry name" value="ECM_Regulatory_Proteins"/>
</dbReference>
<dbReference type="SUPFAM" id="SSF49363">
    <property type="entry name" value="Purple acid phosphatase, N-terminal domain"/>
    <property type="match status" value="1"/>
</dbReference>
<dbReference type="Gene3D" id="2.60.40.380">
    <property type="entry name" value="Purple acid phosphatase-like, N-terminal"/>
    <property type="match status" value="2"/>
</dbReference>
<dbReference type="InterPro" id="IPR008963">
    <property type="entry name" value="Purple_acid_Pase-like_N"/>
</dbReference>
<dbReference type="GO" id="GO:0003993">
    <property type="term" value="F:acid phosphatase activity"/>
    <property type="evidence" value="ECO:0007669"/>
    <property type="project" value="InterPro"/>
</dbReference>
<name>A0A1F5BUA9_9BACT</name>
<dbReference type="InterPro" id="IPR003961">
    <property type="entry name" value="FN3_dom"/>
</dbReference>
<organism evidence="5 6">
    <name type="scientific">Candidatus Azambacteria bacterium RIFCSPLOWO2_01_FULL_46_25</name>
    <dbReference type="NCBI Taxonomy" id="1797298"/>
    <lineage>
        <taxon>Bacteria</taxon>
        <taxon>Candidatus Azamiibacteriota</taxon>
    </lineage>
</organism>
<reference evidence="5 6" key="1">
    <citation type="journal article" date="2016" name="Nat. Commun.">
        <title>Thousands of microbial genomes shed light on interconnected biogeochemical processes in an aquifer system.</title>
        <authorList>
            <person name="Anantharaman K."/>
            <person name="Brown C.T."/>
            <person name="Hug L.A."/>
            <person name="Sharon I."/>
            <person name="Castelle C.J."/>
            <person name="Probst A.J."/>
            <person name="Thomas B.C."/>
            <person name="Singh A."/>
            <person name="Wilkins M.J."/>
            <person name="Karaoz U."/>
            <person name="Brodie E.L."/>
            <person name="Williams K.H."/>
            <person name="Hubbard S.S."/>
            <person name="Banfield J.F."/>
        </authorList>
    </citation>
    <scope>NUCLEOTIDE SEQUENCE [LARGE SCALE GENOMIC DNA]</scope>
</reference>
<evidence type="ECO:0000256" key="2">
    <source>
        <dbReference type="SAM" id="Coils"/>
    </source>
</evidence>
<dbReference type="PROSITE" id="PS50853">
    <property type="entry name" value="FN3"/>
    <property type="match status" value="2"/>
</dbReference>
<dbReference type="EMBL" id="MEYS01000002">
    <property type="protein sequence ID" value="OGD34204.1"/>
    <property type="molecule type" value="Genomic_DNA"/>
</dbReference>
<feature type="domain" description="Fibronectin type-III" evidence="4">
    <location>
        <begin position="1886"/>
        <end position="1976"/>
    </location>
</feature>
<evidence type="ECO:0000259" key="4">
    <source>
        <dbReference type="PROSITE" id="PS50853"/>
    </source>
</evidence>
<dbReference type="InterPro" id="IPR036116">
    <property type="entry name" value="FN3_sf"/>
</dbReference>
<dbReference type="InterPro" id="IPR044016">
    <property type="entry name" value="Big_13"/>
</dbReference>
<accession>A0A1F5BUA9</accession>
<evidence type="ECO:0000313" key="6">
    <source>
        <dbReference type="Proteomes" id="UP000176650"/>
    </source>
</evidence>
<dbReference type="InterPro" id="IPR015914">
    <property type="entry name" value="PAPs_N"/>
</dbReference>
<evidence type="ECO:0000256" key="1">
    <source>
        <dbReference type="ARBA" id="ARBA00022737"/>
    </source>
</evidence>
<feature type="coiled-coil region" evidence="2">
    <location>
        <begin position="1975"/>
        <end position="2009"/>
    </location>
</feature>
<feature type="domain" description="Fibronectin type-III" evidence="4">
    <location>
        <begin position="2052"/>
        <end position="2152"/>
    </location>
</feature>
<gene>
    <name evidence="5" type="ORF">A2988_01880</name>
</gene>
<dbReference type="STRING" id="1797298.A2988_01880"/>
<sequence>MTAGTDLGSSSTDNITSDTTPDFTVSCVSGDTVTLYDNTASVGTGACSSSTVTITASALSEGTHAAMNAKQTDPAGNASVASANLSITIDNTASAAPGAPDMTAGTDLGSSSTDNITSDTTPDFTVSCVSGDTVTLYDNTASVGTGACSSSTVTITASALSEGTHAAMNAKQTDPAGNASVAGSNLSITIDATAPNAPTIGAFTATGGTAVADALNGTNTGFTATFTSPATEYAGVAHLYLSGALLTNDVTVTTSAASTQYTLTGNAQSITDLGADGTKTLTVKIIDVAGNTGTVTAGSLSVAKDTVTPTFTALPLTTGTGTGVNVQYTDADSDGVADTTGVTVRLTNLSELSAAANGVYLLFSNNGTDYGTATTTNSATGDVAVSGTYEFVSSGALATYTKSWSLSSSGSRSKTVYIKVKDVYGNAISSADLAQPATIVYNRAPQFENVSLSDADASNYETKSNNKIVIRQCNVYDTDASCMAGKIKIKYSMRDPDAGESPFSPQGKVHTTFAYSTNGGTSWATSTASELLATATATSTVATTSADAAGGYNPAYTTLTAYWSPAHDGITTSQNILVRAAITDNEVTFANSASTPPTPGSPAVYATSNTIAFDAVKPVNASPRALEFDAGVAGVSSSALLTLYHPTDATTTQYMISDTASDGSTNNNGTLSDGTTAVTPATTAWTTLNGAGPTARTWTFDSDIEQKNLYVKFRDTYGNEQTSTTTASTVMPLSSTNFIVQDVSNVNVTPKDYKLYISWEMSTSTIFSSYKLDYATSNDNIAYGSFSDVTVIASSATNFYVHTNLNTALYYKYRVGVKDTNAIITVRSTAGVVARPDGVQNFGEGGGGTIAQASAVTNIVPTQGADGNVSVTYKLTDSSQSVKTSPAYQRYLLYDAGAALTASSTSTLVISDTTKMPASGFIQINQEVIGYTGNATSTGTLSGITRGTWPTYVSSGHVTRVNTVMASSTPVWIIATSTGATIADSTISAGQDNSLIWTTSNDTNLAGYYLTNLGLRVLVHDGQSASSGPLSSQSDQSNDGVLAIFDKKAPVLTSTSLLINGSSSSVEASGTTATLSLTGITGDTATESMQVQFATSTPAIWRGANSDGTVNMSADSWGTATSTASIVGSWTWTLSGRSETVTARIKDAYGNISNTDTNSNLKNAVPEFNGTQTDGDASGYATSTNSSIVIRQCNIYDTDANCTTGKVKVKFQVRDADTAQGAVTPGYVTTAFAASLNGGAYATSTITTYSDGSVDSVAGKSNTNADGTTFTTVTAYYNPGLGSSATIVARIAVTDNESGSALQWATSNTINYDIVAPTGSITFDAGVAGTSGSGTLTIPSPTDATTTQYMISATSTADALTTYGWTTLTAATTLSHGFSSIIDPKSAYFRFRDTFGNTQTATTTVSALLPPLAAGISVQDISKASTSTWRTFISWEVSTSTGFSLYRLEYATSTDNSAYSAYSDLITIPTISTNYYLHSGLSNALYYRYRLSMKNAAGNYSVKSSAYFAAQPDGTLNQNETSADDTVAPSANTVSSTAVKATSATVTFNSTDNASLAMNSSVYYAAQTDFTNNVNASKTGRDKYVYKFGNPTYVTVASVGATAAHSVGLTGLTKALAYRYGVEVCDATGNCVFEDASGAGYTFTTSSGPAIVANSIVVTPSFDSASVTWKTDLASDSQVFYAASSAAMTASPTTVGSTVQVTTPDGNGKFVHTATISNLAYSATYYYKVRSTDQNSASASYTQYDESAVNTFSTTTQTPPTITVAATCTATDVTAIVAWTTDHVATTEISLKDYSPGSGTEWFSGAQIAQYPTGTIDTTSRSTADYVTAHANTFTGLTPSKTYYAQVRSLNRSGGEITALVTCTTSATQIVARPTTSSATDTLPPLISSVVIRDITATSATITWLTDEPADSLVKYGTTLNYGALSGSEERSADHTATISGLNPSTSYNFKITSADATGNRAYTGDQSFTTITLAEGAGTTKEQLEALKKELQELKDKQISQANKAKSLAEATRQFKAILQSVSEDVSLQDLEDITSDITDTISDITQEVTPPNILGGVPKVEVESDKVTISWRTNKASNSTIALVPADEYDAKAKEPYTLQVGQAQEEVTAHTVVIPGLEPGTVYHFQIRSKAKVGPEGKSRDFIFETKAELPIIVDYSFKKISENSVTVAWKTNVISTSQIKYTPFVDGELDAKQGKTQGKPEFVKDHEVSAVNLPSNTNFLIEISSADVTGGVASKVIGTIRTITDVQAPVIAKVRSESTLFPGKTERTQTIVYWETDEPSSSQIFWKEGVAKGASTDSSRLDKELTTSHVAVITSFKPGSVYRFQVESVDASNNKARSSDYTILTSKKGETVIDLIITNFQDIFGFLKKL</sequence>
<dbReference type="Proteomes" id="UP000176650">
    <property type="component" value="Unassembled WGS sequence"/>
</dbReference>
<keyword evidence="2" id="KW-0175">Coiled coil</keyword>
<evidence type="ECO:0000313" key="5">
    <source>
        <dbReference type="EMBL" id="OGD34204.1"/>
    </source>
</evidence>
<dbReference type="CDD" id="cd00063">
    <property type="entry name" value="FN3"/>
    <property type="match status" value="2"/>
</dbReference>
<dbReference type="SMART" id="SM00060">
    <property type="entry name" value="FN3"/>
    <property type="match status" value="7"/>
</dbReference>
<dbReference type="Pfam" id="PF19077">
    <property type="entry name" value="Big_13"/>
    <property type="match status" value="2"/>
</dbReference>